<dbReference type="PANTHER" id="PTHR37984">
    <property type="entry name" value="PROTEIN CBG26694"/>
    <property type="match status" value="1"/>
</dbReference>
<dbReference type="InterPro" id="IPR043502">
    <property type="entry name" value="DNA/RNA_pol_sf"/>
</dbReference>
<dbReference type="Gene3D" id="3.10.10.10">
    <property type="entry name" value="HIV Type 1 Reverse Transcriptase, subunit A, domain 1"/>
    <property type="match status" value="1"/>
</dbReference>
<dbReference type="GO" id="GO:0004523">
    <property type="term" value="F:RNA-DNA hybrid ribonuclease activity"/>
    <property type="evidence" value="ECO:0007669"/>
    <property type="project" value="UniProtKB-EC"/>
</dbReference>
<sequence>MTYKPHRSTRADIDDVRCHLKDLLAADIIQESRSPYVSPIVIARKKSGAVWMCIDYRTINSCTIPDQYVTPRIDDAVDCLAGSKWFPVLDLRSGYYQIAMSEEDKEKTAFICPLGFYQFQRMPQGVTVALATFQRLMKKVVGNIHLLQVIVYSFDLIVYGRTLQEHEERLMKVLDRLEEGGLKVSIDKCQFCQPQVKYVGHIVSATGVALDPEKVAAVNQWKEPTDLKSLLSFLGFCGFYRRFIKSYSTIVRPLTELMKGYPPAKGLSKMAGKQYYKETAPF</sequence>
<gene>
    <name evidence="4" type="ORF">QTP70_014035</name>
</gene>
<accession>A0AAE0R530</accession>
<dbReference type="EMBL" id="JAUCMX010000006">
    <property type="protein sequence ID" value="KAK3543303.1"/>
    <property type="molecule type" value="Genomic_DNA"/>
</dbReference>
<comment type="caution">
    <text evidence="4">The sequence shown here is derived from an EMBL/GenBank/DDBJ whole genome shotgun (WGS) entry which is preliminary data.</text>
</comment>
<keyword evidence="5" id="KW-1185">Reference proteome</keyword>
<dbReference type="InterPro" id="IPR043128">
    <property type="entry name" value="Rev_trsase/Diguanyl_cyclase"/>
</dbReference>
<evidence type="ECO:0000256" key="2">
    <source>
        <dbReference type="ARBA" id="ARBA00012180"/>
    </source>
</evidence>
<evidence type="ECO:0000259" key="3">
    <source>
        <dbReference type="PROSITE" id="PS50878"/>
    </source>
</evidence>
<dbReference type="Gene3D" id="3.30.70.270">
    <property type="match status" value="2"/>
</dbReference>
<dbReference type="InterPro" id="IPR000477">
    <property type="entry name" value="RT_dom"/>
</dbReference>
<comment type="similarity">
    <text evidence="1">Belongs to the beta type-B retroviral polymerase family. HERV class-II K(HML-2) pol subfamily.</text>
</comment>
<evidence type="ECO:0000256" key="1">
    <source>
        <dbReference type="ARBA" id="ARBA00010879"/>
    </source>
</evidence>
<protein>
    <recommendedName>
        <fullName evidence="2">ribonuclease H</fullName>
        <ecNumber evidence="2">3.1.26.4</ecNumber>
    </recommendedName>
</protein>
<dbReference type="SUPFAM" id="SSF56672">
    <property type="entry name" value="DNA/RNA polymerases"/>
    <property type="match status" value="1"/>
</dbReference>
<evidence type="ECO:0000313" key="5">
    <source>
        <dbReference type="Proteomes" id="UP001274896"/>
    </source>
</evidence>
<dbReference type="Pfam" id="PF00078">
    <property type="entry name" value="RVT_1"/>
    <property type="match status" value="1"/>
</dbReference>
<dbReference type="Proteomes" id="UP001274896">
    <property type="component" value="Unassembled WGS sequence"/>
</dbReference>
<name>A0AAE0R530_9TELE</name>
<dbReference type="EC" id="3.1.26.4" evidence="2"/>
<reference evidence="4" key="1">
    <citation type="submission" date="2023-06" db="EMBL/GenBank/DDBJ databases">
        <title>Male Hemibagrus guttatus genome.</title>
        <authorList>
            <person name="Bian C."/>
        </authorList>
    </citation>
    <scope>NUCLEOTIDE SEQUENCE</scope>
    <source>
        <strain evidence="4">Male_cb2023</strain>
        <tissue evidence="4">Muscle</tissue>
    </source>
</reference>
<proteinExistence type="inferred from homology"/>
<dbReference type="CDD" id="cd01647">
    <property type="entry name" value="RT_LTR"/>
    <property type="match status" value="1"/>
</dbReference>
<feature type="domain" description="Reverse transcriptase" evidence="3">
    <location>
        <begin position="1"/>
        <end position="203"/>
    </location>
</feature>
<evidence type="ECO:0000313" key="4">
    <source>
        <dbReference type="EMBL" id="KAK3543303.1"/>
    </source>
</evidence>
<dbReference type="AlphaFoldDB" id="A0AAE0R530"/>
<organism evidence="4 5">
    <name type="scientific">Hemibagrus guttatus</name>
    <dbReference type="NCBI Taxonomy" id="175788"/>
    <lineage>
        <taxon>Eukaryota</taxon>
        <taxon>Metazoa</taxon>
        <taxon>Chordata</taxon>
        <taxon>Craniata</taxon>
        <taxon>Vertebrata</taxon>
        <taxon>Euteleostomi</taxon>
        <taxon>Actinopterygii</taxon>
        <taxon>Neopterygii</taxon>
        <taxon>Teleostei</taxon>
        <taxon>Ostariophysi</taxon>
        <taxon>Siluriformes</taxon>
        <taxon>Bagridae</taxon>
        <taxon>Hemibagrus</taxon>
    </lineage>
</organism>
<feature type="non-terminal residue" evidence="4">
    <location>
        <position position="1"/>
    </location>
</feature>
<dbReference type="PROSITE" id="PS50878">
    <property type="entry name" value="RT_POL"/>
    <property type="match status" value="1"/>
</dbReference>
<dbReference type="InterPro" id="IPR050951">
    <property type="entry name" value="Retrovirus_Pol_polyprotein"/>
</dbReference>
<dbReference type="PANTHER" id="PTHR37984:SF5">
    <property type="entry name" value="PROTEIN NYNRIN-LIKE"/>
    <property type="match status" value="1"/>
</dbReference>